<dbReference type="Proteomes" id="UP000069940">
    <property type="component" value="Unassembled WGS sequence"/>
</dbReference>
<proteinExistence type="predicted"/>
<dbReference type="RefSeq" id="XP_062700089.1">
    <property type="nucleotide sequence ID" value="XM_062844105.1"/>
</dbReference>
<evidence type="ECO:0000256" key="1">
    <source>
        <dbReference type="ARBA" id="ARBA00004123"/>
    </source>
</evidence>
<dbReference type="Gene3D" id="1.10.10.60">
    <property type="entry name" value="Homeodomain-like"/>
    <property type="match status" value="1"/>
</dbReference>
<feature type="region of interest" description="Disordered" evidence="2">
    <location>
        <begin position="167"/>
        <end position="259"/>
    </location>
</feature>
<dbReference type="SUPFAM" id="SSF46689">
    <property type="entry name" value="Homeodomain-like"/>
    <property type="match status" value="1"/>
</dbReference>
<reference evidence="3" key="2">
    <citation type="submission" date="2025-05" db="UniProtKB">
        <authorList>
            <consortium name="EnsemblMetazoa"/>
        </authorList>
    </citation>
    <scope>IDENTIFICATION</scope>
    <source>
        <strain evidence="3">Foshan</strain>
    </source>
</reference>
<evidence type="ECO:0000256" key="2">
    <source>
        <dbReference type="SAM" id="MobiDB-lite"/>
    </source>
</evidence>
<feature type="compositionally biased region" description="Pro residues" evidence="2">
    <location>
        <begin position="235"/>
        <end position="258"/>
    </location>
</feature>
<evidence type="ECO:0000313" key="3">
    <source>
        <dbReference type="EnsemblMetazoa" id="AALFPA23_012102.P17263"/>
    </source>
</evidence>
<name>A0ABM1YTU1_AEDAL</name>
<dbReference type="EnsemblMetazoa" id="AALFPA23_012102.R17263">
    <property type="protein sequence ID" value="AALFPA23_012102.P17263"/>
    <property type="gene ID" value="AALFPA23_012102"/>
</dbReference>
<feature type="compositionally biased region" description="Low complexity" evidence="2">
    <location>
        <begin position="169"/>
        <end position="194"/>
    </location>
</feature>
<evidence type="ECO:0000313" key="4">
    <source>
        <dbReference type="Proteomes" id="UP000069940"/>
    </source>
</evidence>
<keyword evidence="4" id="KW-1185">Reference proteome</keyword>
<dbReference type="GeneID" id="134284812"/>
<sequence>MKWKIIQDRRTRSWTESKMKAALEAVKAGCSYIDVARAYGIPTNTLFCYVHKLLDVSELPSEFLVLNREQEEELVHRVIDAIRSTNELNRTLIRQMAFRIAEEYSLYHRWKKGMAAKLWLCSFLQRHPEIEAFHEALFGSDPILPAQIWNGDESGYWTGSDGGSVVFASTPQTQPSPVVPPVAAAPSPVQASVPRKSDFPPTTGLPLSNGPLAGLAGSASPVQVPPGAANAGGGPAPPAPSPAPAALPPPSLPPPYPATPMQVSRDFLFCYGN</sequence>
<organism evidence="3 4">
    <name type="scientific">Aedes albopictus</name>
    <name type="common">Asian tiger mosquito</name>
    <name type="synonym">Stegomyia albopicta</name>
    <dbReference type="NCBI Taxonomy" id="7160"/>
    <lineage>
        <taxon>Eukaryota</taxon>
        <taxon>Metazoa</taxon>
        <taxon>Ecdysozoa</taxon>
        <taxon>Arthropoda</taxon>
        <taxon>Hexapoda</taxon>
        <taxon>Insecta</taxon>
        <taxon>Pterygota</taxon>
        <taxon>Neoptera</taxon>
        <taxon>Endopterygota</taxon>
        <taxon>Diptera</taxon>
        <taxon>Nematocera</taxon>
        <taxon>Culicoidea</taxon>
        <taxon>Culicidae</taxon>
        <taxon>Culicinae</taxon>
        <taxon>Aedini</taxon>
        <taxon>Aedes</taxon>
        <taxon>Stegomyia</taxon>
    </lineage>
</organism>
<accession>A0ABM1YTU1</accession>
<protein>
    <recommendedName>
        <fullName evidence="5">HTH psq-type domain-containing protein</fullName>
    </recommendedName>
</protein>
<comment type="subcellular location">
    <subcellularLocation>
        <location evidence="1">Nucleus</location>
    </subcellularLocation>
</comment>
<reference evidence="4" key="1">
    <citation type="journal article" date="2015" name="Proc. Natl. Acad. Sci. U.S.A.">
        <title>Genome sequence of the Asian Tiger mosquito, Aedes albopictus, reveals insights into its biology, genetics, and evolution.</title>
        <authorList>
            <person name="Chen X.G."/>
            <person name="Jiang X."/>
            <person name="Gu J."/>
            <person name="Xu M."/>
            <person name="Wu Y."/>
            <person name="Deng Y."/>
            <person name="Zhang C."/>
            <person name="Bonizzoni M."/>
            <person name="Dermauw W."/>
            <person name="Vontas J."/>
            <person name="Armbruster P."/>
            <person name="Huang X."/>
            <person name="Yang Y."/>
            <person name="Zhang H."/>
            <person name="He W."/>
            <person name="Peng H."/>
            <person name="Liu Y."/>
            <person name="Wu K."/>
            <person name="Chen J."/>
            <person name="Lirakis M."/>
            <person name="Topalis P."/>
            <person name="Van Leeuwen T."/>
            <person name="Hall A.B."/>
            <person name="Jiang X."/>
            <person name="Thorpe C."/>
            <person name="Mueller R.L."/>
            <person name="Sun C."/>
            <person name="Waterhouse R.M."/>
            <person name="Yan G."/>
            <person name="Tu Z.J."/>
            <person name="Fang X."/>
            <person name="James A.A."/>
        </authorList>
    </citation>
    <scope>NUCLEOTIDE SEQUENCE [LARGE SCALE GENOMIC DNA]</scope>
    <source>
        <strain evidence="4">Foshan</strain>
    </source>
</reference>
<dbReference type="InterPro" id="IPR009057">
    <property type="entry name" value="Homeodomain-like_sf"/>
</dbReference>
<evidence type="ECO:0008006" key="5">
    <source>
        <dbReference type="Google" id="ProtNLM"/>
    </source>
</evidence>